<organism evidence="4 5">
    <name type="scientific">Treponema rectale</name>
    <dbReference type="NCBI Taxonomy" id="744512"/>
    <lineage>
        <taxon>Bacteria</taxon>
        <taxon>Pseudomonadati</taxon>
        <taxon>Spirochaetota</taxon>
        <taxon>Spirochaetia</taxon>
        <taxon>Spirochaetales</taxon>
        <taxon>Treponemataceae</taxon>
        <taxon>Treponema</taxon>
    </lineage>
</organism>
<dbReference type="GO" id="GO:0016151">
    <property type="term" value="F:nickel cation binding"/>
    <property type="evidence" value="ECO:0007669"/>
    <property type="project" value="UniProtKB-UniRule"/>
</dbReference>
<protein>
    <recommendedName>
        <fullName evidence="2">Putative nickel insertion protein</fullName>
    </recommendedName>
</protein>
<evidence type="ECO:0000256" key="3">
    <source>
        <dbReference type="SAM" id="MobiDB-lite"/>
    </source>
</evidence>
<feature type="region of interest" description="Disordered" evidence="3">
    <location>
        <begin position="86"/>
        <end position="112"/>
    </location>
</feature>
<gene>
    <name evidence="4" type="ORF">HNP77_002009</name>
</gene>
<evidence type="ECO:0000256" key="1">
    <source>
        <dbReference type="ARBA" id="ARBA00022596"/>
    </source>
</evidence>
<dbReference type="PANTHER" id="PTHR36566">
    <property type="entry name" value="NICKEL INSERTION PROTEIN-RELATED"/>
    <property type="match status" value="1"/>
</dbReference>
<proteinExistence type="inferred from homology"/>
<keyword evidence="2" id="KW-0456">Lyase</keyword>
<dbReference type="Pfam" id="PF01969">
    <property type="entry name" value="Ni_insertion"/>
    <property type="match status" value="1"/>
</dbReference>
<feature type="compositionally biased region" description="Basic and acidic residues" evidence="3">
    <location>
        <begin position="86"/>
        <end position="95"/>
    </location>
</feature>
<evidence type="ECO:0000313" key="5">
    <source>
        <dbReference type="Proteomes" id="UP000578697"/>
    </source>
</evidence>
<dbReference type="Gene3D" id="3.30.70.1380">
    <property type="entry name" value="Transcriptional regulatory protein pf0864 domain like"/>
    <property type="match status" value="1"/>
</dbReference>
<keyword evidence="5" id="KW-1185">Reference proteome</keyword>
<dbReference type="EMBL" id="JACHFR010000003">
    <property type="protein sequence ID" value="MBB5219627.1"/>
    <property type="molecule type" value="Genomic_DNA"/>
</dbReference>
<evidence type="ECO:0000256" key="2">
    <source>
        <dbReference type="HAMAP-Rule" id="MF_01074"/>
    </source>
</evidence>
<dbReference type="PANTHER" id="PTHR36566:SF1">
    <property type="entry name" value="PYRIDINIUM-3,5-BISTHIOCARBOXYLIC ACID MONONUCLEOTIDE NICKEL INSERTION PROTEIN"/>
    <property type="match status" value="1"/>
</dbReference>
<evidence type="ECO:0000313" key="4">
    <source>
        <dbReference type="EMBL" id="MBB5219627.1"/>
    </source>
</evidence>
<dbReference type="AlphaFoldDB" id="A0A840SCX3"/>
<name>A0A840SCX3_9SPIR</name>
<accession>A0A840SCX3</accession>
<dbReference type="InterPro" id="IPR002822">
    <property type="entry name" value="Ni_insertion"/>
</dbReference>
<keyword evidence="1 2" id="KW-0533">Nickel</keyword>
<sequence>MKQLYFECSSGISGDMAVAALLDAGASEAKLREALSTVKLEGYKIQISKVKKSGIECTDFNVILDSKDSGLDHDMEYLYGHLHNSSEHQHEEHHHEHEHHHHEHEEHHHHTSLAKINEIIEDSGIPQNAKVLAKKIFSIIASAEAKAHGTSPELVHFHETGGIDSIVDIISFAVCMDDLKADRVCIKSISEGCGTVRCMHGILPVPVPATTYIAEEHSLPLCITNVQGELVTPTGAAIAAAVRTDTELPETFIIKKTGLGAGKRNHTIPSILRVMIIEPSQKEDSVYKLETDIDDSTPETIGFVMDELLKNNAKEVHCIPCFMKKNRPGYTLEVICSIEDRKLMETLIFTHTSTIGIRRQLLNRTVLEREMLTVNTSFGPVRVKKIIAPEKIRLVPEYEDVAETARKNNLSFYDTYNRITAEAEQTYGC</sequence>
<dbReference type="Proteomes" id="UP000578697">
    <property type="component" value="Unassembled WGS sequence"/>
</dbReference>
<dbReference type="NCBIfam" id="TIGR00299">
    <property type="entry name" value="nickel pincer cofactor biosynthesis protein LarC"/>
    <property type="match status" value="1"/>
</dbReference>
<reference evidence="4 5" key="1">
    <citation type="submission" date="2020-08" db="EMBL/GenBank/DDBJ databases">
        <title>Genomic Encyclopedia of Type Strains, Phase IV (KMG-IV): sequencing the most valuable type-strain genomes for metagenomic binning, comparative biology and taxonomic classification.</title>
        <authorList>
            <person name="Goeker M."/>
        </authorList>
    </citation>
    <scope>NUCLEOTIDE SEQUENCE [LARGE SCALE GENOMIC DNA]</scope>
    <source>
        <strain evidence="4 5">DSM 103679</strain>
    </source>
</reference>
<dbReference type="GO" id="GO:0016829">
    <property type="term" value="F:lyase activity"/>
    <property type="evidence" value="ECO:0007669"/>
    <property type="project" value="UniProtKB-UniRule"/>
</dbReference>
<comment type="similarity">
    <text evidence="2">Belongs to the LarC family.</text>
</comment>
<dbReference type="HAMAP" id="MF_01074">
    <property type="entry name" value="LarC"/>
    <property type="match status" value="1"/>
</dbReference>
<dbReference type="RefSeq" id="WP_184653048.1">
    <property type="nucleotide sequence ID" value="NZ_JACHFR010000003.1"/>
</dbReference>
<comment type="caution">
    <text evidence="4">The sequence shown here is derived from an EMBL/GenBank/DDBJ whole genome shotgun (WGS) entry which is preliminary data.</text>
</comment>